<accession>A0A7D4UJV0</accession>
<keyword evidence="2" id="KW-1185">Reference proteome</keyword>
<organism evidence="1 2">
    <name type="scientific">Mucilaginibacter mali</name>
    <dbReference type="NCBI Taxonomy" id="2740462"/>
    <lineage>
        <taxon>Bacteria</taxon>
        <taxon>Pseudomonadati</taxon>
        <taxon>Bacteroidota</taxon>
        <taxon>Sphingobacteriia</taxon>
        <taxon>Sphingobacteriales</taxon>
        <taxon>Sphingobacteriaceae</taxon>
        <taxon>Mucilaginibacter</taxon>
    </lineage>
</organism>
<evidence type="ECO:0000313" key="2">
    <source>
        <dbReference type="Proteomes" id="UP000505355"/>
    </source>
</evidence>
<gene>
    <name evidence="1" type="ORF">HQ865_07705</name>
</gene>
<evidence type="ECO:0008006" key="3">
    <source>
        <dbReference type="Google" id="ProtNLM"/>
    </source>
</evidence>
<dbReference type="KEGG" id="mmab:HQ865_07705"/>
<dbReference type="RefSeq" id="WP_173414334.1">
    <property type="nucleotide sequence ID" value="NZ_CP054139.1"/>
</dbReference>
<protein>
    <recommendedName>
        <fullName evidence="3">Universal stress protein</fullName>
    </recommendedName>
</protein>
<dbReference type="Proteomes" id="UP000505355">
    <property type="component" value="Chromosome"/>
</dbReference>
<evidence type="ECO:0000313" key="1">
    <source>
        <dbReference type="EMBL" id="QKJ29642.1"/>
    </source>
</evidence>
<proteinExistence type="predicted"/>
<dbReference type="EMBL" id="CP054139">
    <property type="protein sequence ID" value="QKJ29642.1"/>
    <property type="molecule type" value="Genomic_DNA"/>
</dbReference>
<sequence length="164" mass="18717">MKTKNILIPTDFSLATLNCVSGFLDKNPGQKFRVTMVHFLQLSDSISELLMLSRRNRDYQHIGSEFEAEIDKLRKGYASQLESLHAEFFYGNTIAVFKNFLDHLEIDAILMLHGHTYAKLTENSVDPQLMVQRSGCLVHTISAPVKPVRVERAIRVSRQELVLL</sequence>
<reference evidence="1 2" key="1">
    <citation type="submission" date="2020-05" db="EMBL/GenBank/DDBJ databases">
        <title>Mucilaginibacter mali sp. nov.</title>
        <authorList>
            <person name="Kim H.S."/>
            <person name="Lee K.C."/>
            <person name="Suh M.K."/>
            <person name="Kim J.-S."/>
            <person name="Han K.-I."/>
            <person name="Eom M.K."/>
            <person name="Shin Y.K."/>
            <person name="Lee J.-S."/>
        </authorList>
    </citation>
    <scope>NUCLEOTIDE SEQUENCE [LARGE SCALE GENOMIC DNA]</scope>
    <source>
        <strain evidence="1 2">G2-14</strain>
    </source>
</reference>
<name>A0A7D4UJV0_9SPHI</name>
<dbReference type="AlphaFoldDB" id="A0A7D4UJV0"/>